<dbReference type="AlphaFoldDB" id="A0A1Q2HTZ4"/>
<keyword evidence="3" id="KW-1185">Reference proteome</keyword>
<proteinExistence type="predicted"/>
<reference evidence="2 3" key="1">
    <citation type="submission" date="2016-12" db="EMBL/GenBank/DDBJ databases">
        <authorList>
            <person name="Song W.-J."/>
            <person name="Kurnit D.M."/>
        </authorList>
    </citation>
    <scope>NUCLEOTIDE SEQUENCE [LARGE SCALE GENOMIC DNA]</scope>
    <source>
        <strain evidence="2 3">DSM 30827</strain>
    </source>
</reference>
<protein>
    <submittedName>
        <fullName evidence="2">Uncharacterized protein</fullName>
    </submittedName>
</protein>
<sequence>MVEANKDAKNTVENNEQEMIDEGAPVSPKTDPEASESDQHGKEGDSSN</sequence>
<dbReference type="RefSeq" id="WP_157731229.1">
    <property type="nucleotide sequence ID" value="NZ_CP019688.1"/>
</dbReference>
<evidence type="ECO:0000313" key="3">
    <source>
        <dbReference type="Proteomes" id="UP000217209"/>
    </source>
</evidence>
<organism evidence="2 3">
    <name type="scientific">Corynebacterium glaucum</name>
    <dbReference type="NCBI Taxonomy" id="187491"/>
    <lineage>
        <taxon>Bacteria</taxon>
        <taxon>Bacillati</taxon>
        <taxon>Actinomycetota</taxon>
        <taxon>Actinomycetes</taxon>
        <taxon>Mycobacteriales</taxon>
        <taxon>Corynebacteriaceae</taxon>
        <taxon>Corynebacterium</taxon>
    </lineage>
</organism>
<name>A0A1Q2HTZ4_9CORY</name>
<feature type="region of interest" description="Disordered" evidence="1">
    <location>
        <begin position="1"/>
        <end position="48"/>
    </location>
</feature>
<gene>
    <name evidence="2" type="ORF">CGLAU_01635</name>
</gene>
<feature type="compositionally biased region" description="Basic and acidic residues" evidence="1">
    <location>
        <begin position="37"/>
        <end position="48"/>
    </location>
</feature>
<evidence type="ECO:0000313" key="2">
    <source>
        <dbReference type="EMBL" id="AQQ14314.1"/>
    </source>
</evidence>
<dbReference type="KEGG" id="cgv:CGLAU_01635"/>
<evidence type="ECO:0000256" key="1">
    <source>
        <dbReference type="SAM" id="MobiDB-lite"/>
    </source>
</evidence>
<dbReference type="Proteomes" id="UP000217209">
    <property type="component" value="Chromosome"/>
</dbReference>
<dbReference type="EMBL" id="CP019688">
    <property type="protein sequence ID" value="AQQ14314.1"/>
    <property type="molecule type" value="Genomic_DNA"/>
</dbReference>
<accession>A0A1Q2HTZ4</accession>
<feature type="compositionally biased region" description="Basic and acidic residues" evidence="1">
    <location>
        <begin position="1"/>
        <end position="10"/>
    </location>
</feature>